<reference evidence="1 2" key="1">
    <citation type="journal article" date="2016" name="J. Microbiol.">
        <title>Dankookia rubra gen. nov., sp. nov., an alphaproteobacterium isolated from sediment of a shallow stream.</title>
        <authorList>
            <person name="Kim W.H."/>
            <person name="Kim D.H."/>
            <person name="Kang K."/>
            <person name="Ahn T.Y."/>
        </authorList>
    </citation>
    <scope>NUCLEOTIDE SEQUENCE [LARGE SCALE GENOMIC DNA]</scope>
    <source>
        <strain evidence="1 2">JCM30602</strain>
    </source>
</reference>
<evidence type="ECO:0000313" key="2">
    <source>
        <dbReference type="Proteomes" id="UP000295096"/>
    </source>
</evidence>
<dbReference type="EMBL" id="SMSJ01000041">
    <property type="protein sequence ID" value="TDH60286.1"/>
    <property type="molecule type" value="Genomic_DNA"/>
</dbReference>
<sequence length="106" mass="11531">MSHITAVILMFSGLEEDSFGVPPPPLAELQAWLRRADVGQLVAVDGLFGGWKHPGIACLGGGFNHLDVAGFVAIFREQEWRHPEQAILVLTTEDEPAIVVRPMSAE</sequence>
<gene>
    <name evidence="1" type="ORF">E2C06_23030</name>
</gene>
<dbReference type="RefSeq" id="WP_133290942.1">
    <property type="nucleotide sequence ID" value="NZ_SMSJ01000041.1"/>
</dbReference>
<protein>
    <submittedName>
        <fullName evidence="1">Uncharacterized protein</fullName>
    </submittedName>
</protein>
<proteinExistence type="predicted"/>
<accession>A0A4R5QBR7</accession>
<dbReference type="Proteomes" id="UP000295096">
    <property type="component" value="Unassembled WGS sequence"/>
</dbReference>
<organism evidence="1 2">
    <name type="scientific">Dankookia rubra</name>
    <dbReference type="NCBI Taxonomy" id="1442381"/>
    <lineage>
        <taxon>Bacteria</taxon>
        <taxon>Pseudomonadati</taxon>
        <taxon>Pseudomonadota</taxon>
        <taxon>Alphaproteobacteria</taxon>
        <taxon>Acetobacterales</taxon>
        <taxon>Roseomonadaceae</taxon>
        <taxon>Dankookia</taxon>
    </lineage>
</organism>
<comment type="caution">
    <text evidence="1">The sequence shown here is derived from an EMBL/GenBank/DDBJ whole genome shotgun (WGS) entry which is preliminary data.</text>
</comment>
<keyword evidence="2" id="KW-1185">Reference proteome</keyword>
<dbReference type="AlphaFoldDB" id="A0A4R5QBR7"/>
<evidence type="ECO:0000313" key="1">
    <source>
        <dbReference type="EMBL" id="TDH60286.1"/>
    </source>
</evidence>
<name>A0A4R5QBR7_9PROT</name>